<dbReference type="EMBL" id="JAXOJX010000010">
    <property type="protein sequence ID" value="MDZ5456682.1"/>
    <property type="molecule type" value="Genomic_DNA"/>
</dbReference>
<reference evidence="1 2" key="1">
    <citation type="submission" date="2023-11" db="EMBL/GenBank/DDBJ databases">
        <title>Draft genome of Azohydromonas lata strain H1 (DSM1123), a polyhydroxyalkanoate producer.</title>
        <authorList>
            <person name="Traversa D."/>
            <person name="D'Addabbo P."/>
            <person name="Pazzani C."/>
            <person name="Manzari C."/>
            <person name="Chiara M."/>
            <person name="Scrascia M."/>
        </authorList>
    </citation>
    <scope>NUCLEOTIDE SEQUENCE [LARGE SCALE GENOMIC DNA]</scope>
    <source>
        <strain evidence="1 2">H1</strain>
    </source>
</reference>
<dbReference type="Pfam" id="PF12244">
    <property type="entry name" value="DUF3606"/>
    <property type="match status" value="1"/>
</dbReference>
<dbReference type="Proteomes" id="UP001293718">
    <property type="component" value="Unassembled WGS sequence"/>
</dbReference>
<accession>A0ABU5ICL0</accession>
<protein>
    <submittedName>
        <fullName evidence="1">DUF3606 domain-containing protein</fullName>
    </submittedName>
</protein>
<evidence type="ECO:0000313" key="2">
    <source>
        <dbReference type="Proteomes" id="UP001293718"/>
    </source>
</evidence>
<evidence type="ECO:0000313" key="1">
    <source>
        <dbReference type="EMBL" id="MDZ5456682.1"/>
    </source>
</evidence>
<sequence>MHTAHTPEGFHPLDPGRVNTMDPVELRYWSQELSCSEDELRELVARVGDHVAEVRAALEQRLPRH</sequence>
<dbReference type="InterPro" id="IPR022037">
    <property type="entry name" value="DUF3606"/>
</dbReference>
<keyword evidence="2" id="KW-1185">Reference proteome</keyword>
<organism evidence="1 2">
    <name type="scientific">Azohydromonas lata</name>
    <dbReference type="NCBI Taxonomy" id="45677"/>
    <lineage>
        <taxon>Bacteria</taxon>
        <taxon>Pseudomonadati</taxon>
        <taxon>Pseudomonadota</taxon>
        <taxon>Betaproteobacteria</taxon>
        <taxon>Burkholderiales</taxon>
        <taxon>Sphaerotilaceae</taxon>
        <taxon>Azohydromonas</taxon>
    </lineage>
</organism>
<gene>
    <name evidence="1" type="ORF">SM757_08845</name>
</gene>
<proteinExistence type="predicted"/>
<dbReference type="RefSeq" id="WP_322465141.1">
    <property type="nucleotide sequence ID" value="NZ_JAXOJX010000010.1"/>
</dbReference>
<name>A0ABU5ICL0_9BURK</name>
<comment type="caution">
    <text evidence="1">The sequence shown here is derived from an EMBL/GenBank/DDBJ whole genome shotgun (WGS) entry which is preliminary data.</text>
</comment>